<gene>
    <name evidence="1" type="ORF">DEBURN_LOCUS7220</name>
</gene>
<reference evidence="1" key="1">
    <citation type="submission" date="2021-06" db="EMBL/GenBank/DDBJ databases">
        <authorList>
            <person name="Kallberg Y."/>
            <person name="Tangrot J."/>
            <person name="Rosling A."/>
        </authorList>
    </citation>
    <scope>NUCLEOTIDE SEQUENCE</scope>
    <source>
        <strain evidence="1">AZ414A</strain>
    </source>
</reference>
<sequence>MLRFILVKRTLFTTNQPIGLTFSQKLLKLSQHEKSQTNELEYSTVQEWSPKEVNIFLKERFANDWNALKEFGFETHEVTGSTLLKLKADDLRKADTIEQISGKTIYIQAYNNEKYMMYDEDDLRNFLKAVDGKGLESIDDNNEVPNVITSLRNIHSNQYYRINASHLTAVKRGVIWSKIEDQVMEEETLSAVQNALNEKIKASTKIFSKRIMHDQEGRPSIEWDGILICDDRVFLCETKHNMTLKHVVNLINRLKDFPKKLETTSDLEFKQLLGKQHIGVACRTKFPEELKSMARDELGLIVVFPGGGRYKVEMPKNLCIGSV</sequence>
<protein>
    <submittedName>
        <fullName evidence="1">4318_t:CDS:1</fullName>
    </submittedName>
</protein>
<comment type="caution">
    <text evidence="1">The sequence shown here is derived from an EMBL/GenBank/DDBJ whole genome shotgun (WGS) entry which is preliminary data.</text>
</comment>
<keyword evidence="2" id="KW-1185">Reference proteome</keyword>
<evidence type="ECO:0000313" key="1">
    <source>
        <dbReference type="EMBL" id="CAG8553502.1"/>
    </source>
</evidence>
<dbReference type="EMBL" id="CAJVPK010000841">
    <property type="protein sequence ID" value="CAG8553502.1"/>
    <property type="molecule type" value="Genomic_DNA"/>
</dbReference>
<evidence type="ECO:0000313" key="2">
    <source>
        <dbReference type="Proteomes" id="UP000789706"/>
    </source>
</evidence>
<dbReference type="Gene3D" id="1.10.150.50">
    <property type="entry name" value="Transcription Factor, Ets-1"/>
    <property type="match status" value="1"/>
</dbReference>
<dbReference type="AlphaFoldDB" id="A0A9N9B6U8"/>
<organism evidence="1 2">
    <name type="scientific">Diversispora eburnea</name>
    <dbReference type="NCBI Taxonomy" id="1213867"/>
    <lineage>
        <taxon>Eukaryota</taxon>
        <taxon>Fungi</taxon>
        <taxon>Fungi incertae sedis</taxon>
        <taxon>Mucoromycota</taxon>
        <taxon>Glomeromycotina</taxon>
        <taxon>Glomeromycetes</taxon>
        <taxon>Diversisporales</taxon>
        <taxon>Diversisporaceae</taxon>
        <taxon>Diversispora</taxon>
    </lineage>
</organism>
<accession>A0A9N9B6U8</accession>
<dbReference type="SUPFAM" id="SSF47769">
    <property type="entry name" value="SAM/Pointed domain"/>
    <property type="match status" value="1"/>
</dbReference>
<proteinExistence type="predicted"/>
<dbReference type="OrthoDB" id="2417211at2759"/>
<dbReference type="Proteomes" id="UP000789706">
    <property type="component" value="Unassembled WGS sequence"/>
</dbReference>
<dbReference type="InterPro" id="IPR013761">
    <property type="entry name" value="SAM/pointed_sf"/>
</dbReference>
<name>A0A9N9B6U8_9GLOM</name>